<evidence type="ECO:0000313" key="2">
    <source>
        <dbReference type="EMBL" id="KGQ01027.1"/>
    </source>
</evidence>
<dbReference type="Proteomes" id="UP000002059">
    <property type="component" value="Partially assembled WGS sequence"/>
</dbReference>
<dbReference type="EMBL" id="KN294011">
    <property type="protein sequence ID" value="KGQ01027.1"/>
    <property type="molecule type" value="Genomic_DNA"/>
</dbReference>
<evidence type="ECO:0000256" key="1">
    <source>
        <dbReference type="SAM" id="MobiDB-lite"/>
    </source>
</evidence>
<feature type="region of interest" description="Disordered" evidence="1">
    <location>
        <begin position="32"/>
        <end position="53"/>
    </location>
</feature>
<organism evidence="2 3">
    <name type="scientific">Paracoccidioides lutzii (strain ATCC MYA-826 / Pb01)</name>
    <name type="common">Paracoccidioides brasiliensis</name>
    <dbReference type="NCBI Taxonomy" id="502779"/>
    <lineage>
        <taxon>Eukaryota</taxon>
        <taxon>Fungi</taxon>
        <taxon>Dikarya</taxon>
        <taxon>Ascomycota</taxon>
        <taxon>Pezizomycotina</taxon>
        <taxon>Eurotiomycetes</taxon>
        <taxon>Eurotiomycetidae</taxon>
        <taxon>Onygenales</taxon>
        <taxon>Ajellomycetaceae</taxon>
        <taxon>Paracoccidioides</taxon>
    </lineage>
</organism>
<keyword evidence="3" id="KW-1185">Reference proteome</keyword>
<dbReference type="HOGENOM" id="CLU_2237371_0_0_1"/>
<reference evidence="2 3" key="1">
    <citation type="journal article" date="2011" name="PLoS Genet.">
        <title>Comparative genomic analysis of human fungal pathogens causing paracoccidioidomycosis.</title>
        <authorList>
            <person name="Desjardins C.A."/>
            <person name="Champion M.D."/>
            <person name="Holder J.W."/>
            <person name="Muszewska A."/>
            <person name="Goldberg J."/>
            <person name="Bailao A.M."/>
            <person name="Brigido M.M."/>
            <person name="Ferreira M.E."/>
            <person name="Garcia A.M."/>
            <person name="Grynberg M."/>
            <person name="Gujja S."/>
            <person name="Heiman D.I."/>
            <person name="Henn M.R."/>
            <person name="Kodira C.D."/>
            <person name="Leon-Narvaez H."/>
            <person name="Longo L.V."/>
            <person name="Ma L.J."/>
            <person name="Malavazi I."/>
            <person name="Matsuo A.L."/>
            <person name="Morais F.V."/>
            <person name="Pereira M."/>
            <person name="Rodriguez-Brito S."/>
            <person name="Sakthikumar S."/>
            <person name="Salem-Izacc S.M."/>
            <person name="Sykes S.M."/>
            <person name="Teixeira M.M."/>
            <person name="Vallejo M.C."/>
            <person name="Walter M.E."/>
            <person name="Yandava C."/>
            <person name="Young S."/>
            <person name="Zeng Q."/>
            <person name="Zucker J."/>
            <person name="Felipe M.S."/>
            <person name="Goldman G.H."/>
            <person name="Haas B.J."/>
            <person name="McEwen J.G."/>
            <person name="Nino-Vega G."/>
            <person name="Puccia R."/>
            <person name="San-Blas G."/>
            <person name="Soares C.M."/>
            <person name="Birren B.W."/>
            <person name="Cuomo C.A."/>
        </authorList>
    </citation>
    <scope>NUCLEOTIDE SEQUENCE [LARGE SCALE GENOMIC DNA]</scope>
    <source>
        <strain evidence="3">ATCC MYA-826 / Pb01</strain>
    </source>
</reference>
<evidence type="ECO:0000313" key="3">
    <source>
        <dbReference type="Proteomes" id="UP000002059"/>
    </source>
</evidence>
<dbReference type="RefSeq" id="XP_015702586.1">
    <property type="nucleotide sequence ID" value="XM_015847790.1"/>
</dbReference>
<dbReference type="KEGG" id="pbl:PAAG_12278"/>
<sequence length="105" mass="11917">MRQQVLVFAASFSASFSRRQFLVAVASGHIQPQCGPAGKHEKTRKRREEREETEAELSLRWVGSLFRQRATQYGTNTPELLLGWGPDPARSVPANRILRGMTRIH</sequence>
<name>A0A0A2V3S2_PARBA</name>
<dbReference type="AlphaFoldDB" id="A0A0A2V3S2"/>
<accession>A0A0A2V3S2</accession>
<dbReference type="GeneID" id="26970993"/>
<proteinExistence type="predicted"/>
<gene>
    <name evidence="2" type="ORF">PAAG_12278</name>
</gene>
<protein>
    <submittedName>
        <fullName evidence="2">Uncharacterized protein</fullName>
    </submittedName>
</protein>
<dbReference type="VEuPathDB" id="FungiDB:PAAG_12278"/>